<dbReference type="PANTHER" id="PTHR36835">
    <property type="entry name" value="CYTOCHROME BO(3) UBIQUINOL OXIDASE SUBUNIT 4"/>
    <property type="match status" value="1"/>
</dbReference>
<dbReference type="GO" id="GO:0005886">
    <property type="term" value="C:plasma membrane"/>
    <property type="evidence" value="ECO:0007669"/>
    <property type="project" value="UniProtKB-SubCell"/>
</dbReference>
<name>A0A1W2DYU8_9HYPH</name>
<dbReference type="Proteomes" id="UP000192656">
    <property type="component" value="Unassembled WGS sequence"/>
</dbReference>
<evidence type="ECO:0000256" key="17">
    <source>
        <dbReference type="SAM" id="MobiDB-lite"/>
    </source>
</evidence>
<evidence type="ECO:0000256" key="13">
    <source>
        <dbReference type="ARBA" id="ARBA00030071"/>
    </source>
</evidence>
<feature type="region of interest" description="Disordered" evidence="17">
    <location>
        <begin position="1"/>
        <end position="27"/>
    </location>
</feature>
<keyword evidence="9 18" id="KW-1133">Transmembrane helix</keyword>
<evidence type="ECO:0000256" key="1">
    <source>
        <dbReference type="ARBA" id="ARBA00004651"/>
    </source>
</evidence>
<comment type="subcellular location">
    <subcellularLocation>
        <location evidence="1">Cell membrane</location>
        <topology evidence="1">Multi-pass membrane protein</topology>
    </subcellularLocation>
</comment>
<evidence type="ECO:0000256" key="9">
    <source>
        <dbReference type="ARBA" id="ARBA00022989"/>
    </source>
</evidence>
<dbReference type="GO" id="GO:0015078">
    <property type="term" value="F:proton transmembrane transporter activity"/>
    <property type="evidence" value="ECO:0007669"/>
    <property type="project" value="TreeGrafter"/>
</dbReference>
<dbReference type="GO" id="GO:0019646">
    <property type="term" value="P:aerobic electron transport chain"/>
    <property type="evidence" value="ECO:0007669"/>
    <property type="project" value="TreeGrafter"/>
</dbReference>
<keyword evidence="11 18" id="KW-0472">Membrane</keyword>
<evidence type="ECO:0000256" key="6">
    <source>
        <dbReference type="ARBA" id="ARBA00022475"/>
    </source>
</evidence>
<dbReference type="PANTHER" id="PTHR36835:SF1">
    <property type="entry name" value="CYTOCHROME BO(3) UBIQUINOL OXIDASE SUBUNIT 4"/>
    <property type="match status" value="1"/>
</dbReference>
<feature type="transmembrane region" description="Helical" evidence="18">
    <location>
        <begin position="41"/>
        <end position="60"/>
    </location>
</feature>
<evidence type="ECO:0000256" key="10">
    <source>
        <dbReference type="ARBA" id="ARBA00023002"/>
    </source>
</evidence>
<dbReference type="GO" id="GO:0009486">
    <property type="term" value="F:cytochrome bo3 ubiquinol oxidase activity"/>
    <property type="evidence" value="ECO:0007669"/>
    <property type="project" value="InterPro"/>
</dbReference>
<evidence type="ECO:0000256" key="14">
    <source>
        <dbReference type="ARBA" id="ARBA00030211"/>
    </source>
</evidence>
<dbReference type="Pfam" id="PF03626">
    <property type="entry name" value="COX4_pro"/>
    <property type="match status" value="1"/>
</dbReference>
<sequence length="171" mass="17976">MSTGSHAGDAGDTSTHHGHEGHGATQYVHDEGGAAHGTLKGYLTGFVLSVVLTAIPFWLVMARPIESATTTAMIVIVFAVTQIVVHMIYFLHMDSRSEGGWTVMALIFTVVLVGITVSGSLWVMYHLNTNMMPMNMMEMPEGGAMESTGTEPDAGQSGGAMPGMDHGAHGG</sequence>
<dbReference type="EMBL" id="FWXR01000019">
    <property type="protein sequence ID" value="SMD02684.1"/>
    <property type="molecule type" value="Genomic_DNA"/>
</dbReference>
<accession>A0A1W2DYU8</accession>
<reference evidence="19 20" key="1">
    <citation type="submission" date="2017-04" db="EMBL/GenBank/DDBJ databases">
        <authorList>
            <person name="Afonso C.L."/>
            <person name="Miller P.J."/>
            <person name="Scott M.A."/>
            <person name="Spackman E."/>
            <person name="Goraichik I."/>
            <person name="Dimitrov K.M."/>
            <person name="Suarez D.L."/>
            <person name="Swayne D.E."/>
        </authorList>
    </citation>
    <scope>NUCLEOTIDE SEQUENCE [LARGE SCALE GENOMIC DNA]</scope>
    <source>
        <strain evidence="19 20">CGMCC 1.10972</strain>
    </source>
</reference>
<comment type="function">
    <text evidence="12">Cytochrome bo(3) ubiquinol terminal oxidase is the component of the aerobic respiratory chain of E.coli that predominates when cells are grown at high aeration. Has proton pump activity across the membrane in addition to electron transfer, pumping 2 protons/electron.</text>
</comment>
<evidence type="ECO:0000256" key="3">
    <source>
        <dbReference type="ARBA" id="ARBA00011700"/>
    </source>
</evidence>
<proteinExistence type="inferred from homology"/>
<feature type="compositionally biased region" description="Basic and acidic residues" evidence="17">
    <location>
        <begin position="14"/>
        <end position="27"/>
    </location>
</feature>
<evidence type="ECO:0000313" key="19">
    <source>
        <dbReference type="EMBL" id="SMD02684.1"/>
    </source>
</evidence>
<evidence type="ECO:0000313" key="20">
    <source>
        <dbReference type="Proteomes" id="UP000192656"/>
    </source>
</evidence>
<evidence type="ECO:0000256" key="15">
    <source>
        <dbReference type="ARBA" id="ARBA00031887"/>
    </source>
</evidence>
<keyword evidence="7 18" id="KW-0812">Transmembrane</keyword>
<evidence type="ECO:0000256" key="5">
    <source>
        <dbReference type="ARBA" id="ARBA00022448"/>
    </source>
</evidence>
<keyword evidence="10" id="KW-0560">Oxidoreductase</keyword>
<evidence type="ECO:0000256" key="18">
    <source>
        <dbReference type="SAM" id="Phobius"/>
    </source>
</evidence>
<dbReference type="OrthoDB" id="2375888at2"/>
<keyword evidence="6" id="KW-1003">Cell membrane</keyword>
<protein>
    <recommendedName>
        <fullName evidence="4">Cytochrome bo(3) ubiquinol oxidase subunit 4</fullName>
    </recommendedName>
    <alternativeName>
        <fullName evidence="16">Cytochrome o ubiquinol oxidase subunit 4</fullName>
    </alternativeName>
    <alternativeName>
        <fullName evidence="13">Oxidase bo(3) subunit 4</fullName>
    </alternativeName>
    <alternativeName>
        <fullName evidence="14">Ubiquinol oxidase polypeptide IV</fullName>
    </alternativeName>
    <alternativeName>
        <fullName evidence="15">Ubiquinol oxidase subunit 4</fullName>
    </alternativeName>
</protein>
<evidence type="ECO:0000256" key="7">
    <source>
        <dbReference type="ARBA" id="ARBA00022692"/>
    </source>
</evidence>
<comment type="subunit">
    <text evidence="3">Heterooctamer of two A chains, two B chains, two C chains and two D chains.</text>
</comment>
<feature type="region of interest" description="Disordered" evidence="17">
    <location>
        <begin position="142"/>
        <end position="171"/>
    </location>
</feature>
<dbReference type="InterPro" id="IPR014210">
    <property type="entry name" value="Cyt_o_ubiqinol_oxidase_su4"/>
</dbReference>
<comment type="similarity">
    <text evidence="2">Belongs to the cytochrome c oxidase bacterial subunit 4 family.</text>
</comment>
<feature type="transmembrane region" description="Helical" evidence="18">
    <location>
        <begin position="72"/>
        <end position="91"/>
    </location>
</feature>
<keyword evidence="8" id="KW-0249">Electron transport</keyword>
<keyword evidence="5" id="KW-0813">Transport</keyword>
<evidence type="ECO:0000256" key="8">
    <source>
        <dbReference type="ARBA" id="ARBA00022982"/>
    </source>
</evidence>
<dbReference type="NCBIfam" id="TIGR02847">
    <property type="entry name" value="CyoD"/>
    <property type="match status" value="1"/>
</dbReference>
<evidence type="ECO:0000256" key="12">
    <source>
        <dbReference type="ARBA" id="ARBA00025694"/>
    </source>
</evidence>
<dbReference type="InterPro" id="IPR005171">
    <property type="entry name" value="Cyt_c_oxidase_su4_prok"/>
</dbReference>
<organism evidence="19 20">
    <name type="scientific">Fulvimarina manganoxydans</name>
    <dbReference type="NCBI Taxonomy" id="937218"/>
    <lineage>
        <taxon>Bacteria</taxon>
        <taxon>Pseudomonadati</taxon>
        <taxon>Pseudomonadota</taxon>
        <taxon>Alphaproteobacteria</taxon>
        <taxon>Hyphomicrobiales</taxon>
        <taxon>Aurantimonadaceae</taxon>
        <taxon>Fulvimarina</taxon>
    </lineage>
</organism>
<dbReference type="InterPro" id="IPR050968">
    <property type="entry name" value="Cytochrome_c_oxidase_bac_sub4"/>
</dbReference>
<dbReference type="STRING" id="937218.SAMN06297251_11931"/>
<evidence type="ECO:0000256" key="2">
    <source>
        <dbReference type="ARBA" id="ARBA00008079"/>
    </source>
</evidence>
<feature type="transmembrane region" description="Helical" evidence="18">
    <location>
        <begin position="103"/>
        <end position="127"/>
    </location>
</feature>
<evidence type="ECO:0000256" key="16">
    <source>
        <dbReference type="ARBA" id="ARBA00032185"/>
    </source>
</evidence>
<evidence type="ECO:0000256" key="11">
    <source>
        <dbReference type="ARBA" id="ARBA00023136"/>
    </source>
</evidence>
<dbReference type="AlphaFoldDB" id="A0A1W2DYU8"/>
<keyword evidence="20" id="KW-1185">Reference proteome</keyword>
<dbReference type="GO" id="GO:0009319">
    <property type="term" value="C:cytochrome o ubiquinol oxidase complex"/>
    <property type="evidence" value="ECO:0007669"/>
    <property type="project" value="TreeGrafter"/>
</dbReference>
<evidence type="ECO:0000256" key="4">
    <source>
        <dbReference type="ARBA" id="ARBA00014689"/>
    </source>
</evidence>
<gene>
    <name evidence="19" type="ORF">SAMN06297251_11931</name>
</gene>
<dbReference type="GO" id="GO:0015990">
    <property type="term" value="P:electron transport coupled proton transport"/>
    <property type="evidence" value="ECO:0007669"/>
    <property type="project" value="InterPro"/>
</dbReference>